<dbReference type="InterPro" id="IPR036380">
    <property type="entry name" value="Isochorismatase-like_sf"/>
</dbReference>
<proteinExistence type="inferred from homology"/>
<dbReference type="PANTHER" id="PTHR43540">
    <property type="entry name" value="PEROXYUREIDOACRYLATE/UREIDOACRYLATE AMIDOHYDROLASE-RELATED"/>
    <property type="match status" value="1"/>
</dbReference>
<gene>
    <name evidence="4" type="ORF">GCM10007063_30620</name>
</gene>
<evidence type="ECO:0000256" key="1">
    <source>
        <dbReference type="ARBA" id="ARBA00006336"/>
    </source>
</evidence>
<sequence length="238" mass="27076">MTLETTKTALVIIDMQKESQFGIQGLDQIVHETRALISECRKHNIPIIYTRHINRNDTVGLSKQEPLNHKGKPVFYNSETEAIDIIDAIQPNNHDIVIDKYRWSGFYDTHLDLILKSMGIEHIILGGVVTDGCVMTSAFDAYFRDYQVNLVKDMCGATNEGAHMSSILTMANWIYNLAIFDASEMIKKLSGQAYNSWESTYSDQLQFTPENMRDVFARLNHKTQSPQSDTEHNQNAAQ</sequence>
<dbReference type="EMBL" id="BMNQ01000064">
    <property type="protein sequence ID" value="GGK06033.1"/>
    <property type="molecule type" value="Genomic_DNA"/>
</dbReference>
<evidence type="ECO:0000256" key="2">
    <source>
        <dbReference type="ARBA" id="ARBA00022801"/>
    </source>
</evidence>
<dbReference type="GO" id="GO:0016787">
    <property type="term" value="F:hydrolase activity"/>
    <property type="evidence" value="ECO:0007669"/>
    <property type="project" value="UniProtKB-KW"/>
</dbReference>
<comment type="caution">
    <text evidence="4">The sequence shown here is derived from an EMBL/GenBank/DDBJ whole genome shotgun (WGS) entry which is preliminary data.</text>
</comment>
<feature type="domain" description="Isochorismatase-like" evidence="3">
    <location>
        <begin position="8"/>
        <end position="171"/>
    </location>
</feature>
<evidence type="ECO:0000313" key="5">
    <source>
        <dbReference type="Proteomes" id="UP000658382"/>
    </source>
</evidence>
<dbReference type="RefSeq" id="WP_188633984.1">
    <property type="nucleotide sequence ID" value="NZ_BMNQ01000064.1"/>
</dbReference>
<evidence type="ECO:0000313" key="4">
    <source>
        <dbReference type="EMBL" id="GGK06033.1"/>
    </source>
</evidence>
<protein>
    <recommendedName>
        <fullName evidence="3">Isochorismatase-like domain-containing protein</fullName>
    </recommendedName>
</protein>
<dbReference type="AlphaFoldDB" id="A0A917Q0Z8"/>
<dbReference type="Proteomes" id="UP000658382">
    <property type="component" value="Unassembled WGS sequence"/>
</dbReference>
<dbReference type="Gene3D" id="3.40.50.850">
    <property type="entry name" value="Isochorismatase-like"/>
    <property type="match status" value="1"/>
</dbReference>
<dbReference type="Pfam" id="PF00857">
    <property type="entry name" value="Isochorismatase"/>
    <property type="match status" value="1"/>
</dbReference>
<keyword evidence="2" id="KW-0378">Hydrolase</keyword>
<evidence type="ECO:0000259" key="3">
    <source>
        <dbReference type="Pfam" id="PF00857"/>
    </source>
</evidence>
<dbReference type="SUPFAM" id="SSF52499">
    <property type="entry name" value="Isochorismatase-like hydrolases"/>
    <property type="match status" value="1"/>
</dbReference>
<accession>A0A917Q0Z8</accession>
<dbReference type="CDD" id="cd00431">
    <property type="entry name" value="cysteine_hydrolases"/>
    <property type="match status" value="1"/>
</dbReference>
<keyword evidence="5" id="KW-1185">Reference proteome</keyword>
<organism evidence="4 5">
    <name type="scientific">Lentibacillus kapialis</name>
    <dbReference type="NCBI Taxonomy" id="340214"/>
    <lineage>
        <taxon>Bacteria</taxon>
        <taxon>Bacillati</taxon>
        <taxon>Bacillota</taxon>
        <taxon>Bacilli</taxon>
        <taxon>Bacillales</taxon>
        <taxon>Bacillaceae</taxon>
        <taxon>Lentibacillus</taxon>
    </lineage>
</organism>
<reference evidence="4" key="1">
    <citation type="journal article" date="2014" name="Int. J. Syst. Evol. Microbiol.">
        <title>Complete genome sequence of Corynebacterium casei LMG S-19264T (=DSM 44701T), isolated from a smear-ripened cheese.</title>
        <authorList>
            <consortium name="US DOE Joint Genome Institute (JGI-PGF)"/>
            <person name="Walter F."/>
            <person name="Albersmeier A."/>
            <person name="Kalinowski J."/>
            <person name="Ruckert C."/>
        </authorList>
    </citation>
    <scope>NUCLEOTIDE SEQUENCE</scope>
    <source>
        <strain evidence="4">JCM 12580</strain>
    </source>
</reference>
<dbReference type="InterPro" id="IPR050272">
    <property type="entry name" value="Isochorismatase-like_hydrls"/>
</dbReference>
<comment type="similarity">
    <text evidence="1">Belongs to the isochorismatase family.</text>
</comment>
<reference evidence="4" key="2">
    <citation type="submission" date="2020-09" db="EMBL/GenBank/DDBJ databases">
        <authorList>
            <person name="Sun Q."/>
            <person name="Ohkuma M."/>
        </authorList>
    </citation>
    <scope>NUCLEOTIDE SEQUENCE</scope>
    <source>
        <strain evidence="4">JCM 12580</strain>
    </source>
</reference>
<name>A0A917Q0Z8_9BACI</name>
<dbReference type="InterPro" id="IPR000868">
    <property type="entry name" value="Isochorismatase-like_dom"/>
</dbReference>
<dbReference type="PANTHER" id="PTHR43540:SF6">
    <property type="entry name" value="ISOCHORISMATASE-LIKE DOMAIN-CONTAINING PROTEIN"/>
    <property type="match status" value="1"/>
</dbReference>